<reference evidence="1 2" key="1">
    <citation type="submission" date="2024-08" db="EMBL/GenBank/DDBJ databases">
        <title>Clostridium lapicellarii sp. nov., and Clostridium renhuaiense sp. nov., two species isolated from the mud in a fermentation cellar used for producing sauce-flavour Chinese liquors.</title>
        <authorList>
            <person name="Yang F."/>
            <person name="Wang H."/>
            <person name="Chen L.Q."/>
            <person name="Zhou N."/>
            <person name="Lu J.J."/>
            <person name="Pu X.X."/>
            <person name="Wan B."/>
            <person name="Wang L."/>
            <person name="Liu S.J."/>
        </authorList>
    </citation>
    <scope>NUCLEOTIDE SEQUENCE [LARGE SCALE GENOMIC DNA]</scope>
    <source>
        <strain evidence="1 2">MT-113</strain>
    </source>
</reference>
<sequence length="53" mass="6372">MSKEEIYKLKKELEKLIYQNMSKDKIRKTSSRLDRELEKFLFENLGGAAKHKK</sequence>
<gene>
    <name evidence="1" type="ORF">AB8S09_10255</name>
</gene>
<evidence type="ECO:0000313" key="1">
    <source>
        <dbReference type="EMBL" id="MEY8764016.1"/>
    </source>
</evidence>
<comment type="caution">
    <text evidence="1">The sequence shown here is derived from an EMBL/GenBank/DDBJ whole genome shotgun (WGS) entry which is preliminary data.</text>
</comment>
<accession>A0ABV4DYN8</accession>
<name>A0ABV4DYN8_9CLOT</name>
<evidence type="ECO:0000313" key="2">
    <source>
        <dbReference type="Proteomes" id="UP001565220"/>
    </source>
</evidence>
<dbReference type="Proteomes" id="UP001565220">
    <property type="component" value="Unassembled WGS sequence"/>
</dbReference>
<organism evidence="1 2">
    <name type="scientific">Clostridium lapidicellarium</name>
    <dbReference type="NCBI Taxonomy" id="3240931"/>
    <lineage>
        <taxon>Bacteria</taxon>
        <taxon>Bacillati</taxon>
        <taxon>Bacillota</taxon>
        <taxon>Clostridia</taxon>
        <taxon>Eubacteriales</taxon>
        <taxon>Clostridiaceae</taxon>
        <taxon>Clostridium</taxon>
    </lineage>
</organism>
<protein>
    <recommendedName>
        <fullName evidence="3">Spo0E family sporulation regulatory protein-aspartic acid phosphatase</fullName>
    </recommendedName>
</protein>
<evidence type="ECO:0008006" key="3">
    <source>
        <dbReference type="Google" id="ProtNLM"/>
    </source>
</evidence>
<dbReference type="EMBL" id="JBGFFE010000014">
    <property type="protein sequence ID" value="MEY8764016.1"/>
    <property type="molecule type" value="Genomic_DNA"/>
</dbReference>
<dbReference type="RefSeq" id="WP_294181773.1">
    <property type="nucleotide sequence ID" value="NZ_JBGFFE010000014.1"/>
</dbReference>
<keyword evidence="2" id="KW-1185">Reference proteome</keyword>
<proteinExistence type="predicted"/>